<dbReference type="InterPro" id="IPR001296">
    <property type="entry name" value="Glyco_trans_1"/>
</dbReference>
<dbReference type="Gene3D" id="3.40.50.2000">
    <property type="entry name" value="Glycogen Phosphorylase B"/>
    <property type="match status" value="2"/>
</dbReference>
<reference evidence="4 5" key="1">
    <citation type="submission" date="2018-01" db="EMBL/GenBank/DDBJ databases">
        <title>The whole genome sequencing and assembly of Paenibacillus chitinolyticus KCCM 41400 strain.</title>
        <authorList>
            <person name="Kim J.-Y."/>
            <person name="Park M.-K."/>
            <person name="Lee Y.-J."/>
            <person name="Yi H."/>
            <person name="Bahn Y.-S."/>
            <person name="Kim J.F."/>
            <person name="Lee D.-W."/>
        </authorList>
    </citation>
    <scope>NUCLEOTIDE SEQUENCE [LARGE SCALE GENOMIC DNA]</scope>
    <source>
        <strain evidence="4 5">KCCM 41400</strain>
    </source>
</reference>
<accession>A0A410WYM9</accession>
<protein>
    <submittedName>
        <fullName evidence="4">Glycosyltransferase family 1 protein</fullName>
    </submittedName>
    <submittedName>
        <fullName evidence="3">Glycosyltransferase family 4 protein</fullName>
    </submittedName>
</protein>
<dbReference type="CDD" id="cd03819">
    <property type="entry name" value="GT4_WavL-like"/>
    <property type="match status" value="1"/>
</dbReference>
<dbReference type="EMBL" id="JAMDMJ010000013">
    <property type="protein sequence ID" value="MCY9596549.1"/>
    <property type="molecule type" value="Genomic_DNA"/>
</dbReference>
<organism evidence="4 5">
    <name type="scientific">Paenibacillus chitinolyticus</name>
    <dbReference type="NCBI Taxonomy" id="79263"/>
    <lineage>
        <taxon>Bacteria</taxon>
        <taxon>Bacillati</taxon>
        <taxon>Bacillota</taxon>
        <taxon>Bacilli</taxon>
        <taxon>Bacillales</taxon>
        <taxon>Paenibacillaceae</taxon>
        <taxon>Paenibacillus</taxon>
    </lineage>
</organism>
<dbReference type="AlphaFoldDB" id="A0A410WYM9"/>
<reference evidence="3 6" key="2">
    <citation type="submission" date="2022-05" db="EMBL/GenBank/DDBJ databases">
        <title>Genome Sequencing of Bee-Associated Microbes.</title>
        <authorList>
            <person name="Dunlap C."/>
        </authorList>
    </citation>
    <scope>NUCLEOTIDE SEQUENCE [LARGE SCALE GENOMIC DNA]</scope>
    <source>
        <strain evidence="3 6">NRRL B-23120</strain>
    </source>
</reference>
<dbReference type="Pfam" id="PF00534">
    <property type="entry name" value="Glycos_transf_1"/>
    <property type="match status" value="1"/>
</dbReference>
<dbReference type="SUPFAM" id="SSF53756">
    <property type="entry name" value="UDP-Glycosyltransferase/glycogen phosphorylase"/>
    <property type="match status" value="1"/>
</dbReference>
<dbReference type="Pfam" id="PF13439">
    <property type="entry name" value="Glyco_transf_4"/>
    <property type="match status" value="1"/>
</dbReference>
<dbReference type="PANTHER" id="PTHR45947">
    <property type="entry name" value="SULFOQUINOVOSYL TRANSFERASE SQD2"/>
    <property type="match status" value="1"/>
</dbReference>
<dbReference type="PANTHER" id="PTHR45947:SF3">
    <property type="entry name" value="SULFOQUINOVOSYL TRANSFERASE SQD2"/>
    <property type="match status" value="1"/>
</dbReference>
<keyword evidence="6" id="KW-1185">Reference proteome</keyword>
<evidence type="ECO:0000313" key="4">
    <source>
        <dbReference type="EMBL" id="QAV19559.1"/>
    </source>
</evidence>
<evidence type="ECO:0000313" key="5">
    <source>
        <dbReference type="Proteomes" id="UP000288943"/>
    </source>
</evidence>
<dbReference type="InterPro" id="IPR028098">
    <property type="entry name" value="Glyco_trans_4-like_N"/>
</dbReference>
<dbReference type="GeneID" id="95376802"/>
<name>A0A410WYM9_9BACL</name>
<gene>
    <name evidence="3" type="ORF">M5X16_12275</name>
    <name evidence="4" type="ORF">PC41400_18580</name>
</gene>
<dbReference type="KEGG" id="pchi:PC41400_18580"/>
<dbReference type="GO" id="GO:0016757">
    <property type="term" value="F:glycosyltransferase activity"/>
    <property type="evidence" value="ECO:0007669"/>
    <property type="project" value="InterPro"/>
</dbReference>
<dbReference type="InterPro" id="IPR050194">
    <property type="entry name" value="Glycosyltransferase_grp1"/>
</dbReference>
<dbReference type="RefSeq" id="WP_042226755.1">
    <property type="nucleotide sequence ID" value="NZ_CP026520.1"/>
</dbReference>
<evidence type="ECO:0000259" key="1">
    <source>
        <dbReference type="Pfam" id="PF00534"/>
    </source>
</evidence>
<evidence type="ECO:0000259" key="2">
    <source>
        <dbReference type="Pfam" id="PF13439"/>
    </source>
</evidence>
<feature type="domain" description="Glycosyl transferase family 1" evidence="1">
    <location>
        <begin position="227"/>
        <end position="376"/>
    </location>
</feature>
<proteinExistence type="predicted"/>
<evidence type="ECO:0000313" key="3">
    <source>
        <dbReference type="EMBL" id="MCY9596549.1"/>
    </source>
</evidence>
<dbReference type="Proteomes" id="UP000288943">
    <property type="component" value="Chromosome"/>
</dbReference>
<feature type="domain" description="Glycosyltransferase subfamily 4-like N-terminal" evidence="2">
    <location>
        <begin position="24"/>
        <end position="189"/>
    </location>
</feature>
<keyword evidence="4" id="KW-0808">Transferase</keyword>
<dbReference type="Proteomes" id="UP001527202">
    <property type="component" value="Unassembled WGS sequence"/>
</dbReference>
<dbReference type="EMBL" id="CP026520">
    <property type="protein sequence ID" value="QAV19559.1"/>
    <property type="molecule type" value="Genomic_DNA"/>
</dbReference>
<sequence>MNILRLTPHYYFETTEWPSRFDPMGGMQVQITNLTEWLADQGVRQDVLTTGIPGIPRTLPIRERLTVHSVRFMTLPFKSSQTGTLFLDQSWFMGAVKWIVLNGKKKNYDAIHVHASGVVWPLLAGMFAQKFLKKPLILTIHCSRIFTYKPMNKWDQFVHDFVKSVELKSIKLSHKAVVLTDKRLDSYNRLLEDSSKVTAISDCIGSNHLSHSIDCPFCNRLKTELLGKKTVLFLGRIAHEKGWATFVSVAKELADKIGDLQFIVCGDGPQREAMEEQIKAANLQNQFRITGFISHKFVSCYLHHAQLFLLPSHHEEFGGSLIEAAIAGVPIISTNNGGPADIFTHGETAILTDPSDVKGIADEAYKILTNDSVAESLRLHSRPEVVSKFLPHCVYPNYLNLYASKEAAVHEG</sequence>
<dbReference type="OrthoDB" id="73743at2"/>
<evidence type="ECO:0000313" key="6">
    <source>
        <dbReference type="Proteomes" id="UP001527202"/>
    </source>
</evidence>